<evidence type="ECO:0000256" key="4">
    <source>
        <dbReference type="ARBA" id="ARBA00023136"/>
    </source>
</evidence>
<feature type="transmembrane region" description="Helical" evidence="6">
    <location>
        <begin position="372"/>
        <end position="391"/>
    </location>
</feature>
<feature type="transmembrane region" description="Helical" evidence="6">
    <location>
        <begin position="132"/>
        <end position="153"/>
    </location>
</feature>
<dbReference type="GO" id="GO:0000045">
    <property type="term" value="P:autophagosome assembly"/>
    <property type="evidence" value="ECO:0000318"/>
    <property type="project" value="GO_Central"/>
</dbReference>
<organism evidence="8 9">
    <name type="scientific">Marchantia polymorpha</name>
    <name type="common">Common liverwort</name>
    <name type="synonym">Marchantia aquatica</name>
    <dbReference type="NCBI Taxonomy" id="3197"/>
    <lineage>
        <taxon>Eukaryota</taxon>
        <taxon>Viridiplantae</taxon>
        <taxon>Streptophyta</taxon>
        <taxon>Embryophyta</taxon>
        <taxon>Marchantiophyta</taxon>
        <taxon>Marchantiopsida</taxon>
        <taxon>Marchantiidae</taxon>
        <taxon>Marchantiales</taxon>
        <taxon>Marchantiaceae</taxon>
        <taxon>Marchantia</taxon>
    </lineage>
</organism>
<dbReference type="PANTHER" id="PTHR43220">
    <property type="match status" value="1"/>
</dbReference>
<keyword evidence="4 6" id="KW-0472">Membrane</keyword>
<dbReference type="InterPro" id="IPR032816">
    <property type="entry name" value="VTT_dom"/>
</dbReference>
<dbReference type="Gramene" id="Mp2g05270.1">
    <property type="protein sequence ID" value="Mp2g05270.1.cds"/>
    <property type="gene ID" value="Mp2g05270"/>
</dbReference>
<evidence type="ECO:0000256" key="5">
    <source>
        <dbReference type="ARBA" id="ARBA00025797"/>
    </source>
</evidence>
<evidence type="ECO:0000313" key="9">
    <source>
        <dbReference type="Proteomes" id="UP000244005"/>
    </source>
</evidence>
<protein>
    <recommendedName>
        <fullName evidence="7">VTT domain-containing protein</fullName>
    </recommendedName>
</protein>
<accession>A0A2R6X805</accession>
<comment type="similarity">
    <text evidence="5">Belongs to the TMEM41 family.</text>
</comment>
<feature type="transmembrane region" description="Helical" evidence="6">
    <location>
        <begin position="254"/>
        <end position="275"/>
    </location>
</feature>
<proteinExistence type="inferred from homology"/>
<feature type="transmembrane region" description="Helical" evidence="6">
    <location>
        <begin position="306"/>
        <end position="324"/>
    </location>
</feature>
<evidence type="ECO:0000256" key="1">
    <source>
        <dbReference type="ARBA" id="ARBA00004141"/>
    </source>
</evidence>
<reference evidence="9" key="1">
    <citation type="journal article" date="2017" name="Cell">
        <title>Insights into land plant evolution garnered from the Marchantia polymorpha genome.</title>
        <authorList>
            <person name="Bowman J.L."/>
            <person name="Kohchi T."/>
            <person name="Yamato K.T."/>
            <person name="Jenkins J."/>
            <person name="Shu S."/>
            <person name="Ishizaki K."/>
            <person name="Yamaoka S."/>
            <person name="Nishihama R."/>
            <person name="Nakamura Y."/>
            <person name="Berger F."/>
            <person name="Adam C."/>
            <person name="Aki S.S."/>
            <person name="Althoff F."/>
            <person name="Araki T."/>
            <person name="Arteaga-Vazquez M.A."/>
            <person name="Balasubrmanian S."/>
            <person name="Barry K."/>
            <person name="Bauer D."/>
            <person name="Boehm C.R."/>
            <person name="Briginshaw L."/>
            <person name="Caballero-Perez J."/>
            <person name="Catarino B."/>
            <person name="Chen F."/>
            <person name="Chiyoda S."/>
            <person name="Chovatia M."/>
            <person name="Davies K.M."/>
            <person name="Delmans M."/>
            <person name="Demura T."/>
            <person name="Dierschke T."/>
            <person name="Dolan L."/>
            <person name="Dorantes-Acosta A.E."/>
            <person name="Eklund D.M."/>
            <person name="Florent S.N."/>
            <person name="Flores-Sandoval E."/>
            <person name="Fujiyama A."/>
            <person name="Fukuzawa H."/>
            <person name="Galik B."/>
            <person name="Grimanelli D."/>
            <person name="Grimwood J."/>
            <person name="Grossniklaus U."/>
            <person name="Hamada T."/>
            <person name="Haseloff J."/>
            <person name="Hetherington A.J."/>
            <person name="Higo A."/>
            <person name="Hirakawa Y."/>
            <person name="Hundley H.N."/>
            <person name="Ikeda Y."/>
            <person name="Inoue K."/>
            <person name="Inoue S.I."/>
            <person name="Ishida S."/>
            <person name="Jia Q."/>
            <person name="Kakita M."/>
            <person name="Kanazawa T."/>
            <person name="Kawai Y."/>
            <person name="Kawashima T."/>
            <person name="Kennedy M."/>
            <person name="Kinose K."/>
            <person name="Kinoshita T."/>
            <person name="Kohara Y."/>
            <person name="Koide E."/>
            <person name="Komatsu K."/>
            <person name="Kopischke S."/>
            <person name="Kubo M."/>
            <person name="Kyozuka J."/>
            <person name="Lagercrantz U."/>
            <person name="Lin S.S."/>
            <person name="Lindquist E."/>
            <person name="Lipzen A.M."/>
            <person name="Lu C.W."/>
            <person name="De Luna E."/>
            <person name="Martienssen R.A."/>
            <person name="Minamino N."/>
            <person name="Mizutani M."/>
            <person name="Mizutani M."/>
            <person name="Mochizuki N."/>
            <person name="Monte I."/>
            <person name="Mosher R."/>
            <person name="Nagasaki H."/>
            <person name="Nakagami H."/>
            <person name="Naramoto S."/>
            <person name="Nishitani K."/>
            <person name="Ohtani M."/>
            <person name="Okamoto T."/>
            <person name="Okumura M."/>
            <person name="Phillips J."/>
            <person name="Pollak B."/>
            <person name="Reinders A."/>
            <person name="Rovekamp M."/>
            <person name="Sano R."/>
            <person name="Sawa S."/>
            <person name="Schmid M.W."/>
            <person name="Shirakawa M."/>
            <person name="Solano R."/>
            <person name="Spunde A."/>
            <person name="Suetsugu N."/>
            <person name="Sugano S."/>
            <person name="Sugiyama A."/>
            <person name="Sun R."/>
            <person name="Suzuki Y."/>
            <person name="Takenaka M."/>
            <person name="Takezawa D."/>
            <person name="Tomogane H."/>
            <person name="Tsuzuki M."/>
            <person name="Ueda T."/>
            <person name="Umeda M."/>
            <person name="Ward J.M."/>
            <person name="Watanabe Y."/>
            <person name="Yazaki K."/>
            <person name="Yokoyama R."/>
            <person name="Yoshitake Y."/>
            <person name="Yotsui I."/>
            <person name="Zachgo S."/>
            <person name="Schmutz J."/>
        </authorList>
    </citation>
    <scope>NUCLEOTIDE SEQUENCE [LARGE SCALE GENOMIC DNA]</scope>
    <source>
        <strain evidence="9">Tak-1</strain>
    </source>
</reference>
<dbReference type="AlphaFoldDB" id="A0A2R6X805"/>
<evidence type="ECO:0000313" key="8">
    <source>
        <dbReference type="EMBL" id="PTQ42219.1"/>
    </source>
</evidence>
<dbReference type="InterPro" id="IPR045014">
    <property type="entry name" value="TM41A/B"/>
</dbReference>
<evidence type="ECO:0000256" key="2">
    <source>
        <dbReference type="ARBA" id="ARBA00022692"/>
    </source>
</evidence>
<dbReference type="Pfam" id="PF09335">
    <property type="entry name" value="VTT_dom"/>
    <property type="match status" value="1"/>
</dbReference>
<keyword evidence="9" id="KW-1185">Reference proteome</keyword>
<keyword evidence="2 6" id="KW-0812">Transmembrane</keyword>
<dbReference type="OMA" id="FWTIATF"/>
<dbReference type="PANTHER" id="PTHR43220:SF18">
    <property type="entry name" value="TRANSMEMBRANE PROTEIN 41B"/>
    <property type="match status" value="1"/>
</dbReference>
<keyword evidence="3 6" id="KW-1133">Transmembrane helix</keyword>
<dbReference type="OrthoDB" id="3364966at2759"/>
<dbReference type="Proteomes" id="UP000244005">
    <property type="component" value="Unassembled WGS sequence"/>
</dbReference>
<comment type="subcellular location">
    <subcellularLocation>
        <location evidence="1">Membrane</location>
        <topology evidence="1">Multi-pass membrane protein</topology>
    </subcellularLocation>
</comment>
<feature type="transmembrane region" description="Helical" evidence="6">
    <location>
        <begin position="224"/>
        <end position="248"/>
    </location>
</feature>
<name>A0A2R6X805_MARPO</name>
<dbReference type="EMBL" id="KZ772703">
    <property type="protein sequence ID" value="PTQ42219.1"/>
    <property type="molecule type" value="Genomic_DNA"/>
</dbReference>
<evidence type="ECO:0000259" key="7">
    <source>
        <dbReference type="Pfam" id="PF09335"/>
    </source>
</evidence>
<feature type="domain" description="VTT" evidence="7">
    <location>
        <begin position="238"/>
        <end position="354"/>
    </location>
</feature>
<sequence>MQRVPPAVCDADLPPSSDIISESTATARLNCRMPTPGLIARRRGHSYRLDPIKIWKTDTHADVERGSSGMGSDIEEETFSIYGKPAPLYSKDSSSIYKDDASLVYPDASLGSDVLSNLKAARIDKFLWIRKLLILAIIFSVSFSMIFALFMSLPKIHRPDEGLEAGRAGRLEGGRDVSVERLGIEAVDHNPQLLFKFPKNMGELRVIRGALEVYQKEHRRQVQVGIVCLYLFLQTFMIPGSIFINILAGSLYGFYEALLLVLILAGAGSSLCYCLSNFILKEIVYYYFPDRCEWLAREVHRHRHNLLNYMLFLRITPILPNWFINVSSPLVGVPYRDFVIGTTVGLIPASVVGVKAGGILSTINSLGDLYDFWTIATFSFIAVLVLLPVVIKSRYDRRGPTLIKTI</sequence>
<dbReference type="GO" id="GO:0016020">
    <property type="term" value="C:membrane"/>
    <property type="evidence" value="ECO:0007669"/>
    <property type="project" value="UniProtKB-SubCell"/>
</dbReference>
<gene>
    <name evidence="8" type="ORF">MARPO_0031s0181</name>
</gene>
<evidence type="ECO:0000256" key="6">
    <source>
        <dbReference type="SAM" id="Phobius"/>
    </source>
</evidence>
<evidence type="ECO:0000256" key="3">
    <source>
        <dbReference type="ARBA" id="ARBA00022989"/>
    </source>
</evidence>